<proteinExistence type="predicted"/>
<gene>
    <name evidence="1" type="ORF">SAMN05216273_1248</name>
</gene>
<evidence type="ECO:0000313" key="2">
    <source>
        <dbReference type="Proteomes" id="UP000199242"/>
    </source>
</evidence>
<accession>A0ABY0R2W6</accession>
<dbReference type="RefSeq" id="WP_089745631.1">
    <property type="nucleotide sequence ID" value="NZ_FNHD01000024.1"/>
</dbReference>
<reference evidence="1 2" key="1">
    <citation type="submission" date="2016-10" db="EMBL/GenBank/DDBJ databases">
        <authorList>
            <person name="Varghese N."/>
            <person name="Submissions S."/>
        </authorList>
    </citation>
    <scope>NUCLEOTIDE SEQUENCE [LARGE SCALE GENOMIC DNA]</scope>
    <source>
        <strain evidence="1 2">CGMCC 1.10941</strain>
    </source>
</reference>
<protein>
    <submittedName>
        <fullName evidence="1">Uncharacterized protein</fullName>
    </submittedName>
</protein>
<keyword evidence="2" id="KW-1185">Reference proteome</keyword>
<evidence type="ECO:0000313" key="1">
    <source>
        <dbReference type="EMBL" id="SDM33925.1"/>
    </source>
</evidence>
<dbReference type="Proteomes" id="UP000199242">
    <property type="component" value="Unassembled WGS sequence"/>
</dbReference>
<comment type="caution">
    <text evidence="1">The sequence shown here is derived from an EMBL/GenBank/DDBJ whole genome shotgun (WGS) entry which is preliminary data.</text>
</comment>
<sequence length="61" mass="7144">MKRFEDTFRGIKYVVSLEMLSPTQMKFKGKIGESTYPRPRNGVIYYQSGTTFPLNMVFTKQ</sequence>
<dbReference type="EMBL" id="FNHD01000024">
    <property type="protein sequence ID" value="SDM33925.1"/>
    <property type="molecule type" value="Genomic_DNA"/>
</dbReference>
<organism evidence="1 2">
    <name type="scientific">Chryseobacterium taihuense</name>
    <dbReference type="NCBI Taxonomy" id="1141221"/>
    <lineage>
        <taxon>Bacteria</taxon>
        <taxon>Pseudomonadati</taxon>
        <taxon>Bacteroidota</taxon>
        <taxon>Flavobacteriia</taxon>
        <taxon>Flavobacteriales</taxon>
        <taxon>Weeksellaceae</taxon>
        <taxon>Chryseobacterium group</taxon>
        <taxon>Chryseobacterium</taxon>
    </lineage>
</organism>
<name>A0ABY0R2W6_9FLAO</name>